<feature type="region of interest" description="Disordered" evidence="1">
    <location>
        <begin position="1"/>
        <end position="55"/>
    </location>
</feature>
<feature type="compositionally biased region" description="Low complexity" evidence="1">
    <location>
        <begin position="18"/>
        <end position="32"/>
    </location>
</feature>
<organism evidence="2 3">
    <name type="scientific">Diplodia intermedia</name>
    <dbReference type="NCBI Taxonomy" id="856260"/>
    <lineage>
        <taxon>Eukaryota</taxon>
        <taxon>Fungi</taxon>
        <taxon>Dikarya</taxon>
        <taxon>Ascomycota</taxon>
        <taxon>Pezizomycotina</taxon>
        <taxon>Dothideomycetes</taxon>
        <taxon>Dothideomycetes incertae sedis</taxon>
        <taxon>Botryosphaeriales</taxon>
        <taxon>Botryosphaeriaceae</taxon>
        <taxon>Diplodia</taxon>
    </lineage>
</organism>
<dbReference type="Proteomes" id="UP001521184">
    <property type="component" value="Unassembled WGS sequence"/>
</dbReference>
<feature type="compositionally biased region" description="Basic and acidic residues" evidence="1">
    <location>
        <begin position="41"/>
        <end position="53"/>
    </location>
</feature>
<feature type="compositionally biased region" description="Polar residues" evidence="1">
    <location>
        <begin position="1"/>
        <end position="17"/>
    </location>
</feature>
<sequence>MEKNTWDSLKSQLENQMSGGDDNSSSGCDSSSATALSESPGSKEHGDPEKSVEHSLAAQLEEERKMRLLAEKKVAKLRIQRHMDANRLVELGQRNAELERQGRVDAGRLLGLEQMNAGRVQINAELTDKLRTLEDEKKTVEQQLEQATSPKRKRTQYARVSDTAE</sequence>
<evidence type="ECO:0000313" key="2">
    <source>
        <dbReference type="EMBL" id="KAL1640246.1"/>
    </source>
</evidence>
<comment type="caution">
    <text evidence="2">The sequence shown here is derived from an EMBL/GenBank/DDBJ whole genome shotgun (WGS) entry which is preliminary data.</text>
</comment>
<keyword evidence="3" id="KW-1185">Reference proteome</keyword>
<evidence type="ECO:0000313" key="3">
    <source>
        <dbReference type="Proteomes" id="UP001521184"/>
    </source>
</evidence>
<reference evidence="2 3" key="1">
    <citation type="journal article" date="2023" name="Plant Dis.">
        <title>First Report of Diplodia intermedia Causing Canker and Dieback Diseases on Apple Trees in Canada.</title>
        <authorList>
            <person name="Ellouze W."/>
            <person name="Ilyukhin E."/>
            <person name="Sulman M."/>
            <person name="Ali S."/>
        </authorList>
    </citation>
    <scope>NUCLEOTIDE SEQUENCE [LARGE SCALE GENOMIC DNA]</scope>
    <source>
        <strain evidence="2 3">M45-28</strain>
    </source>
</reference>
<name>A0ABR3TLF9_9PEZI</name>
<protein>
    <submittedName>
        <fullName evidence="2">Uncharacterized protein</fullName>
    </submittedName>
</protein>
<accession>A0ABR3TLF9</accession>
<dbReference type="EMBL" id="JAKEKT020000053">
    <property type="protein sequence ID" value="KAL1640246.1"/>
    <property type="molecule type" value="Genomic_DNA"/>
</dbReference>
<proteinExistence type="predicted"/>
<evidence type="ECO:0000256" key="1">
    <source>
        <dbReference type="SAM" id="MobiDB-lite"/>
    </source>
</evidence>
<feature type="region of interest" description="Disordered" evidence="1">
    <location>
        <begin position="137"/>
        <end position="165"/>
    </location>
</feature>
<gene>
    <name evidence="2" type="ORF">SLS58_007197</name>
</gene>